<dbReference type="EMBL" id="JACASE010000003">
    <property type="protein sequence ID" value="KAF6485563.1"/>
    <property type="molecule type" value="Genomic_DNA"/>
</dbReference>
<sequence>MMHLGPGAQSYPNPSLLKENSTEAAIKTTNTHTSTTHPHLMLYSFLLPFMADHVETCWLLSQHTAFFGRRKSQGVSPGEKKLRQKFMWVPRGHRTVNTGKGSAHSCCQPIPPGITALGRCPSGQKDPAEMHTVLIHASLFIYSLI</sequence>
<proteinExistence type="predicted"/>
<evidence type="ECO:0000313" key="1">
    <source>
        <dbReference type="EMBL" id="KAF6485563.1"/>
    </source>
</evidence>
<gene>
    <name evidence="1" type="ORF">HJG63_010718</name>
</gene>
<reference evidence="1 2" key="1">
    <citation type="journal article" date="2020" name="Nature">
        <title>Six reference-quality genomes reveal evolution of bat adaptations.</title>
        <authorList>
            <person name="Jebb D."/>
            <person name="Huang Z."/>
            <person name="Pippel M."/>
            <person name="Hughes G.M."/>
            <person name="Lavrichenko K."/>
            <person name="Devanna P."/>
            <person name="Winkler S."/>
            <person name="Jermiin L.S."/>
            <person name="Skirmuntt E.C."/>
            <person name="Katzourakis A."/>
            <person name="Burkitt-Gray L."/>
            <person name="Ray D.A."/>
            <person name="Sullivan K.A.M."/>
            <person name="Roscito J.G."/>
            <person name="Kirilenko B.M."/>
            <person name="Davalos L.M."/>
            <person name="Corthals A.P."/>
            <person name="Power M.L."/>
            <person name="Jones G."/>
            <person name="Ransome R.D."/>
            <person name="Dechmann D.K.N."/>
            <person name="Locatelli A.G."/>
            <person name="Puechmaille S.J."/>
            <person name="Fedrigo O."/>
            <person name="Jarvis E.D."/>
            <person name="Hiller M."/>
            <person name="Vernes S.C."/>
            <person name="Myers E.W."/>
            <person name="Teeling E.C."/>
        </authorList>
    </citation>
    <scope>NUCLEOTIDE SEQUENCE [LARGE SCALE GENOMIC DNA]</scope>
    <source>
        <strain evidence="1">MRouAeg1</strain>
        <tissue evidence="1">Muscle</tissue>
    </source>
</reference>
<keyword evidence="2" id="KW-1185">Reference proteome</keyword>
<dbReference type="AlphaFoldDB" id="A0A7J8ILS8"/>
<dbReference type="Proteomes" id="UP000593571">
    <property type="component" value="Unassembled WGS sequence"/>
</dbReference>
<protein>
    <submittedName>
        <fullName evidence="1">Uncharacterized protein</fullName>
    </submittedName>
</protein>
<accession>A0A7J8ILS8</accession>
<evidence type="ECO:0000313" key="2">
    <source>
        <dbReference type="Proteomes" id="UP000593571"/>
    </source>
</evidence>
<comment type="caution">
    <text evidence="1">The sequence shown here is derived from an EMBL/GenBank/DDBJ whole genome shotgun (WGS) entry which is preliminary data.</text>
</comment>
<name>A0A7J8ILS8_ROUAE</name>
<organism evidence="1 2">
    <name type="scientific">Rousettus aegyptiacus</name>
    <name type="common">Egyptian fruit bat</name>
    <name type="synonym">Pteropus aegyptiacus</name>
    <dbReference type="NCBI Taxonomy" id="9407"/>
    <lineage>
        <taxon>Eukaryota</taxon>
        <taxon>Metazoa</taxon>
        <taxon>Chordata</taxon>
        <taxon>Craniata</taxon>
        <taxon>Vertebrata</taxon>
        <taxon>Euteleostomi</taxon>
        <taxon>Mammalia</taxon>
        <taxon>Eutheria</taxon>
        <taxon>Laurasiatheria</taxon>
        <taxon>Chiroptera</taxon>
        <taxon>Yinpterochiroptera</taxon>
        <taxon>Pteropodoidea</taxon>
        <taxon>Pteropodidae</taxon>
        <taxon>Rousettinae</taxon>
        <taxon>Rousettus</taxon>
    </lineage>
</organism>